<evidence type="ECO:0000313" key="2">
    <source>
        <dbReference type="EMBL" id="PGU02857.1"/>
    </source>
</evidence>
<dbReference type="AlphaFoldDB" id="A0A2C1LWN6"/>
<feature type="transmembrane region" description="Helical" evidence="1">
    <location>
        <begin position="6"/>
        <end position="27"/>
    </location>
</feature>
<accession>A0A2C1LWN6</accession>
<dbReference type="EMBL" id="NUMG01000010">
    <property type="protein sequence ID" value="PGU02857.1"/>
    <property type="molecule type" value="Genomic_DNA"/>
</dbReference>
<evidence type="ECO:0000313" key="3">
    <source>
        <dbReference type="Proteomes" id="UP000225766"/>
    </source>
</evidence>
<keyword evidence="1" id="KW-1133">Transmembrane helix</keyword>
<keyword evidence="1" id="KW-0472">Membrane</keyword>
<feature type="transmembrane region" description="Helical" evidence="1">
    <location>
        <begin position="39"/>
        <end position="62"/>
    </location>
</feature>
<gene>
    <name evidence="2" type="ORF">COD19_11085</name>
</gene>
<proteinExistence type="predicted"/>
<sequence>MDLLSWIAVGFIIIRFIILAFITRNVKSKIPQSSAIQSIVWRIVGTSVFWMVSIFLIVWWLLPRFL</sequence>
<organism evidence="2 3">
    <name type="scientific">Bacillus cereus</name>
    <dbReference type="NCBI Taxonomy" id="1396"/>
    <lineage>
        <taxon>Bacteria</taxon>
        <taxon>Bacillati</taxon>
        <taxon>Bacillota</taxon>
        <taxon>Bacilli</taxon>
        <taxon>Bacillales</taxon>
        <taxon>Bacillaceae</taxon>
        <taxon>Bacillus</taxon>
        <taxon>Bacillus cereus group</taxon>
    </lineage>
</organism>
<dbReference type="Proteomes" id="UP000225766">
    <property type="component" value="Unassembled WGS sequence"/>
</dbReference>
<protein>
    <submittedName>
        <fullName evidence="2">Phosphate starvation-inducible protein PhoH</fullName>
    </submittedName>
</protein>
<reference evidence="2 3" key="1">
    <citation type="submission" date="2017-09" db="EMBL/GenBank/DDBJ databases">
        <title>Large-scale bioinformatics analysis of Bacillus genomes uncovers conserved roles of natural products in bacterial physiology.</title>
        <authorList>
            <consortium name="Agbiome Team Llc"/>
            <person name="Bleich R.M."/>
            <person name="Grubbs K.J."/>
            <person name="Santa Maria K.C."/>
            <person name="Allen S.E."/>
            <person name="Farag S."/>
            <person name="Shank E.A."/>
            <person name="Bowers A."/>
        </authorList>
    </citation>
    <scope>NUCLEOTIDE SEQUENCE [LARGE SCALE GENOMIC DNA]</scope>
    <source>
        <strain evidence="2 3">AFS040105</strain>
    </source>
</reference>
<keyword evidence="1" id="KW-0812">Transmembrane</keyword>
<comment type="caution">
    <text evidence="2">The sequence shown here is derived from an EMBL/GenBank/DDBJ whole genome shotgun (WGS) entry which is preliminary data.</text>
</comment>
<name>A0A2C1LWN6_BACCE</name>
<evidence type="ECO:0000256" key="1">
    <source>
        <dbReference type="SAM" id="Phobius"/>
    </source>
</evidence>